<comment type="caution">
    <text evidence="2">The sequence shown here is derived from an EMBL/GenBank/DDBJ whole genome shotgun (WGS) entry which is preliminary data.</text>
</comment>
<evidence type="ECO:0000256" key="1">
    <source>
        <dbReference type="SAM" id="MobiDB-lite"/>
    </source>
</evidence>
<dbReference type="Proteomes" id="UP000290572">
    <property type="component" value="Unassembled WGS sequence"/>
</dbReference>
<keyword evidence="2" id="KW-0347">Helicase</keyword>
<keyword evidence="2" id="KW-0067">ATP-binding</keyword>
<name>A0A498P4F9_LABRO</name>
<sequence>MTAVMMSVLKDVLTWTTEDLNAVLLHGDELYTSMRLQGKINDPTGFGHVSVAELPRVHTLNKTTFTIKHGESFSGVIGVDFYDESLRDVSMSIEEALQRALLQCDSCLLNIKEYICAIIKAGSTFAIINPHSYNAKGMPECDGTSIVVYCDDVYMLFNHVVNLAMSLDAQGTPFEVTSVKAMVIGKTTTMETSSKSGQEGSVSHISPTITVEDSKCIGDHDKPEDKVASILHVSPTSTVEDSKCLRDHGSETNIASETDNVSQIDIASETTNASDTAIASEPAETADDSGTANASQMDNASETADASKTAIAYETDDDSGIANAS</sequence>
<proteinExistence type="predicted"/>
<evidence type="ECO:0000313" key="3">
    <source>
        <dbReference type="Proteomes" id="UP000290572"/>
    </source>
</evidence>
<reference evidence="2 3" key="1">
    <citation type="submission" date="2018-03" db="EMBL/GenBank/DDBJ databases">
        <title>Draft genome sequence of Rohu Carp (Labeo rohita).</title>
        <authorList>
            <person name="Das P."/>
            <person name="Kushwaha B."/>
            <person name="Joshi C.G."/>
            <person name="Kumar D."/>
            <person name="Nagpure N.S."/>
            <person name="Sahoo L."/>
            <person name="Das S.P."/>
            <person name="Bit A."/>
            <person name="Patnaik S."/>
            <person name="Meher P.K."/>
            <person name="Jayasankar P."/>
            <person name="Koringa P.G."/>
            <person name="Patel N.V."/>
            <person name="Hinsu A.T."/>
            <person name="Kumar R."/>
            <person name="Pandey M."/>
            <person name="Agarwal S."/>
            <person name="Srivastava S."/>
            <person name="Singh M."/>
            <person name="Iquebal M.A."/>
            <person name="Jaiswal S."/>
            <person name="Angadi U.B."/>
            <person name="Kumar N."/>
            <person name="Raza M."/>
            <person name="Shah T.M."/>
            <person name="Rai A."/>
            <person name="Jena J.K."/>
        </authorList>
    </citation>
    <scope>NUCLEOTIDE SEQUENCE [LARGE SCALE GENOMIC DNA]</scope>
    <source>
        <strain evidence="2">DASCIFA01</strain>
        <tissue evidence="2">Testis</tissue>
    </source>
</reference>
<dbReference type="EMBL" id="QBIY01004477">
    <property type="protein sequence ID" value="RXN38806.1"/>
    <property type="molecule type" value="Genomic_DNA"/>
</dbReference>
<keyword evidence="2" id="KW-0255">Endonuclease</keyword>
<dbReference type="GO" id="GO:0004386">
    <property type="term" value="F:helicase activity"/>
    <property type="evidence" value="ECO:0007669"/>
    <property type="project" value="UniProtKB-KW"/>
</dbReference>
<keyword evidence="2" id="KW-0540">Nuclease</keyword>
<gene>
    <name evidence="2" type="ORF">ROHU_000774</name>
</gene>
<keyword evidence="2" id="KW-0547">Nucleotide-binding</keyword>
<feature type="region of interest" description="Disordered" evidence="1">
    <location>
        <begin position="270"/>
        <end position="325"/>
    </location>
</feature>
<keyword evidence="3" id="KW-1185">Reference proteome</keyword>
<feature type="compositionally biased region" description="Polar residues" evidence="1">
    <location>
        <begin position="288"/>
        <end position="306"/>
    </location>
</feature>
<keyword evidence="2" id="KW-0378">Hydrolase</keyword>
<accession>A0A498P4F9</accession>
<dbReference type="Gene3D" id="3.90.70.120">
    <property type="match status" value="1"/>
</dbReference>
<protein>
    <submittedName>
        <fullName evidence="2">Replicase helicase endonuclease</fullName>
    </submittedName>
</protein>
<evidence type="ECO:0000313" key="2">
    <source>
        <dbReference type="EMBL" id="RXN38806.1"/>
    </source>
</evidence>
<dbReference type="AlphaFoldDB" id="A0A498P4F9"/>
<dbReference type="GO" id="GO:0004519">
    <property type="term" value="F:endonuclease activity"/>
    <property type="evidence" value="ECO:0007669"/>
    <property type="project" value="UniProtKB-KW"/>
</dbReference>
<organism evidence="2 3">
    <name type="scientific">Labeo rohita</name>
    <name type="common">Indian major carp</name>
    <name type="synonym">Cyprinus rohita</name>
    <dbReference type="NCBI Taxonomy" id="84645"/>
    <lineage>
        <taxon>Eukaryota</taxon>
        <taxon>Metazoa</taxon>
        <taxon>Chordata</taxon>
        <taxon>Craniata</taxon>
        <taxon>Vertebrata</taxon>
        <taxon>Euteleostomi</taxon>
        <taxon>Actinopterygii</taxon>
        <taxon>Neopterygii</taxon>
        <taxon>Teleostei</taxon>
        <taxon>Ostariophysi</taxon>
        <taxon>Cypriniformes</taxon>
        <taxon>Cyprinidae</taxon>
        <taxon>Labeoninae</taxon>
        <taxon>Labeonini</taxon>
        <taxon>Labeo</taxon>
    </lineage>
</organism>